<dbReference type="Gene3D" id="3.50.50.60">
    <property type="entry name" value="FAD/NAD(P)-binding domain"/>
    <property type="match status" value="2"/>
</dbReference>
<keyword evidence="1" id="KW-0560">Oxidoreductase</keyword>
<proteinExistence type="predicted"/>
<organism evidence="4 5">
    <name type="scientific">Diaminobutyricimonas aerilata</name>
    <dbReference type="NCBI Taxonomy" id="1162967"/>
    <lineage>
        <taxon>Bacteria</taxon>
        <taxon>Bacillati</taxon>
        <taxon>Actinomycetota</taxon>
        <taxon>Actinomycetes</taxon>
        <taxon>Micrococcales</taxon>
        <taxon>Microbacteriaceae</taxon>
        <taxon>Diaminobutyricimonas</taxon>
    </lineage>
</organism>
<dbReference type="InterPro" id="IPR006076">
    <property type="entry name" value="FAD-dep_OxRdtase"/>
</dbReference>
<sequence>MAHSSPVSHDAPDDSHLPADSHAHSDAPVDVAVVGAGIVGASIAYHLASRGLAVTIFDAGLPASGATGASFAWIGATEVPDVPSAPLRRIAVDEYRRLESEVPELDVTWSGSLTWPPAATNGWLDAAAIAAVEPGLRTPPLGAVHSPEDGAVDPVAATEALVDAAVARGARVHVGTPVTGLLIEGELVIGVRTPRGDVRAGTVVVAAGVGTAALCAAVGVHVPVHSSPAVLVRARSARRVVHGIVAGPDFEVRQDREGVLLLPLEYTGEQSQHDLARTARRAVDRLRAELDRTRDVRLVSVDIGWRPMPIDGEPIVGAVPGRPGLYVSVMHSGVTLAAAVGRLVADEIAGHPGDGDAGASEGVDSLELRGCRLERFGA</sequence>
<dbReference type="Proteomes" id="UP000228758">
    <property type="component" value="Unassembled WGS sequence"/>
</dbReference>
<protein>
    <submittedName>
        <fullName evidence="4">Glycine/D-amino acid oxidase-like deaminating enzyme</fullName>
    </submittedName>
</protein>
<evidence type="ECO:0000256" key="2">
    <source>
        <dbReference type="SAM" id="MobiDB-lite"/>
    </source>
</evidence>
<keyword evidence="5" id="KW-1185">Reference proteome</keyword>
<comment type="caution">
    <text evidence="4">The sequence shown here is derived from an EMBL/GenBank/DDBJ whole genome shotgun (WGS) entry which is preliminary data.</text>
</comment>
<dbReference type="SUPFAM" id="SSF51905">
    <property type="entry name" value="FAD/NAD(P)-binding domain"/>
    <property type="match status" value="1"/>
</dbReference>
<accession>A0A2M9CMB6</accession>
<dbReference type="Gene3D" id="3.30.9.10">
    <property type="entry name" value="D-Amino Acid Oxidase, subunit A, domain 2"/>
    <property type="match status" value="1"/>
</dbReference>
<gene>
    <name evidence="4" type="ORF">CLV46_2594</name>
</gene>
<dbReference type="Pfam" id="PF01266">
    <property type="entry name" value="DAO"/>
    <property type="match status" value="1"/>
</dbReference>
<feature type="region of interest" description="Disordered" evidence="2">
    <location>
        <begin position="1"/>
        <end position="23"/>
    </location>
</feature>
<dbReference type="InterPro" id="IPR036188">
    <property type="entry name" value="FAD/NAD-bd_sf"/>
</dbReference>
<name>A0A2M9CMB6_9MICO</name>
<reference evidence="4 5" key="1">
    <citation type="submission" date="2017-11" db="EMBL/GenBank/DDBJ databases">
        <title>Genomic Encyclopedia of Archaeal and Bacterial Type Strains, Phase II (KMG-II): From Individual Species to Whole Genera.</title>
        <authorList>
            <person name="Goeker M."/>
        </authorList>
    </citation>
    <scope>NUCLEOTIDE SEQUENCE [LARGE SCALE GENOMIC DNA]</scope>
    <source>
        <strain evidence="4 5">DSM 27393</strain>
    </source>
</reference>
<evidence type="ECO:0000313" key="5">
    <source>
        <dbReference type="Proteomes" id="UP000228758"/>
    </source>
</evidence>
<dbReference type="GO" id="GO:0016491">
    <property type="term" value="F:oxidoreductase activity"/>
    <property type="evidence" value="ECO:0007669"/>
    <property type="project" value="UniProtKB-KW"/>
</dbReference>
<dbReference type="EMBL" id="PGFF01000001">
    <property type="protein sequence ID" value="PJJ73014.1"/>
    <property type="molecule type" value="Genomic_DNA"/>
</dbReference>
<feature type="domain" description="FAD dependent oxidoreductase" evidence="3">
    <location>
        <begin position="30"/>
        <end position="346"/>
    </location>
</feature>
<evidence type="ECO:0000313" key="4">
    <source>
        <dbReference type="EMBL" id="PJJ73014.1"/>
    </source>
</evidence>
<dbReference type="OrthoDB" id="2055370at2"/>
<evidence type="ECO:0000256" key="1">
    <source>
        <dbReference type="ARBA" id="ARBA00023002"/>
    </source>
</evidence>
<dbReference type="PANTHER" id="PTHR13847:SF289">
    <property type="entry name" value="GLYCINE OXIDASE"/>
    <property type="match status" value="1"/>
</dbReference>
<dbReference type="AlphaFoldDB" id="A0A2M9CMB6"/>
<dbReference type="RefSeq" id="WP_100365148.1">
    <property type="nucleotide sequence ID" value="NZ_PGFF01000001.1"/>
</dbReference>
<dbReference type="PANTHER" id="PTHR13847">
    <property type="entry name" value="SARCOSINE DEHYDROGENASE-RELATED"/>
    <property type="match status" value="1"/>
</dbReference>
<feature type="compositionally biased region" description="Basic and acidic residues" evidence="2">
    <location>
        <begin position="10"/>
        <end position="23"/>
    </location>
</feature>
<evidence type="ECO:0000259" key="3">
    <source>
        <dbReference type="Pfam" id="PF01266"/>
    </source>
</evidence>
<dbReference type="GO" id="GO:0005737">
    <property type="term" value="C:cytoplasm"/>
    <property type="evidence" value="ECO:0007669"/>
    <property type="project" value="TreeGrafter"/>
</dbReference>